<dbReference type="CDD" id="cd02440">
    <property type="entry name" value="AdoMet_MTases"/>
    <property type="match status" value="1"/>
</dbReference>
<comment type="caution">
    <text evidence="3">The sequence shown here is derived from an EMBL/GenBank/DDBJ whole genome shotgun (WGS) entry which is preliminary data.</text>
</comment>
<evidence type="ECO:0000256" key="2">
    <source>
        <dbReference type="ARBA" id="ARBA00022679"/>
    </source>
</evidence>
<name>A0A841PYS7_9BACL</name>
<dbReference type="PIRSF" id="PIRSF004553">
    <property type="entry name" value="CHP00095"/>
    <property type="match status" value="1"/>
</dbReference>
<dbReference type="RefSeq" id="WP_184403291.1">
    <property type="nucleotide sequence ID" value="NZ_JACHHJ010000001.1"/>
</dbReference>
<dbReference type="Proteomes" id="UP000568839">
    <property type="component" value="Unassembled WGS sequence"/>
</dbReference>
<dbReference type="PROSITE" id="PS00092">
    <property type="entry name" value="N6_MTASE"/>
    <property type="match status" value="1"/>
</dbReference>
<sequence>MRKAESPLRVITGKRKGTRLKAVPGSKTRPTSDKVKEALFQKIGPYFSGGIGLDLYAGSGALGIEALSRGMEEMYFSDKSGSAIKVIKENVISCHFESQAHIYKQDAVQMLEILQQKKERLSLVLLDPPYEQQQLVRDFSLIQDFQLIEDNTILVAEHSTALVLPKEIGNVSLWQSKKYRDTQLSLFKINNKYENTERNEQE</sequence>
<dbReference type="Gene3D" id="3.40.50.150">
    <property type="entry name" value="Vaccinia Virus protein VP39"/>
    <property type="match status" value="1"/>
</dbReference>
<reference evidence="3 4" key="1">
    <citation type="submission" date="2020-08" db="EMBL/GenBank/DDBJ databases">
        <title>Genomic Encyclopedia of Type Strains, Phase IV (KMG-IV): sequencing the most valuable type-strain genomes for metagenomic binning, comparative biology and taxonomic classification.</title>
        <authorList>
            <person name="Goeker M."/>
        </authorList>
    </citation>
    <scope>NUCLEOTIDE SEQUENCE [LARGE SCALE GENOMIC DNA]</scope>
    <source>
        <strain evidence="3 4">DSM 21769</strain>
    </source>
</reference>
<evidence type="ECO:0000256" key="1">
    <source>
        <dbReference type="ARBA" id="ARBA00022603"/>
    </source>
</evidence>
<dbReference type="Pfam" id="PF03602">
    <property type="entry name" value="Cons_hypoth95"/>
    <property type="match status" value="1"/>
</dbReference>
<dbReference type="GO" id="GO:0003676">
    <property type="term" value="F:nucleic acid binding"/>
    <property type="evidence" value="ECO:0007669"/>
    <property type="project" value="InterPro"/>
</dbReference>
<gene>
    <name evidence="3" type="ORF">HNR44_001354</name>
</gene>
<keyword evidence="2 3" id="KW-0808">Transferase</keyword>
<accession>A0A841PYS7</accession>
<dbReference type="EMBL" id="JACHHJ010000001">
    <property type="protein sequence ID" value="MBB6449405.1"/>
    <property type="molecule type" value="Genomic_DNA"/>
</dbReference>
<dbReference type="InterPro" id="IPR004398">
    <property type="entry name" value="RNA_MeTrfase_RsmD"/>
</dbReference>
<organism evidence="3 4">
    <name type="scientific">Geomicrobium halophilum</name>
    <dbReference type="NCBI Taxonomy" id="549000"/>
    <lineage>
        <taxon>Bacteria</taxon>
        <taxon>Bacillati</taxon>
        <taxon>Bacillota</taxon>
        <taxon>Bacilli</taxon>
        <taxon>Bacillales</taxon>
        <taxon>Geomicrobium</taxon>
    </lineage>
</organism>
<dbReference type="PANTHER" id="PTHR43542:SF1">
    <property type="entry name" value="METHYLTRANSFERASE"/>
    <property type="match status" value="1"/>
</dbReference>
<dbReference type="InterPro" id="IPR029063">
    <property type="entry name" value="SAM-dependent_MTases_sf"/>
</dbReference>
<keyword evidence="4" id="KW-1185">Reference proteome</keyword>
<dbReference type="GO" id="GO:0031167">
    <property type="term" value="P:rRNA methylation"/>
    <property type="evidence" value="ECO:0007669"/>
    <property type="project" value="InterPro"/>
</dbReference>
<dbReference type="GO" id="GO:0008168">
    <property type="term" value="F:methyltransferase activity"/>
    <property type="evidence" value="ECO:0007669"/>
    <property type="project" value="UniProtKB-KW"/>
</dbReference>
<dbReference type="InterPro" id="IPR002052">
    <property type="entry name" value="DNA_methylase_N6_adenine_CS"/>
</dbReference>
<proteinExistence type="predicted"/>
<evidence type="ECO:0000313" key="3">
    <source>
        <dbReference type="EMBL" id="MBB6449405.1"/>
    </source>
</evidence>
<evidence type="ECO:0000313" key="4">
    <source>
        <dbReference type="Proteomes" id="UP000568839"/>
    </source>
</evidence>
<dbReference type="PANTHER" id="PTHR43542">
    <property type="entry name" value="METHYLTRANSFERASE"/>
    <property type="match status" value="1"/>
</dbReference>
<dbReference type="NCBIfam" id="TIGR00095">
    <property type="entry name" value="16S rRNA (guanine(966)-N(2))-methyltransferase RsmD"/>
    <property type="match status" value="1"/>
</dbReference>
<dbReference type="AlphaFoldDB" id="A0A841PYS7"/>
<dbReference type="SUPFAM" id="SSF53335">
    <property type="entry name" value="S-adenosyl-L-methionine-dependent methyltransferases"/>
    <property type="match status" value="1"/>
</dbReference>
<keyword evidence="1 3" id="KW-0489">Methyltransferase</keyword>
<protein>
    <submittedName>
        <fullName evidence="3">16S rRNA (Guanine(966)-N(2))-methyltransferase RsmD</fullName>
    </submittedName>
</protein>